<sequence>MARRREPQTSGRERRRSPACLSGLVVACALAAGLAARPAAAGNRETNPLSNEAALAGGAVTALGRDTGAIYYNPAGLGAVRRTQFNLSTQAAQFRARIVPYAAVADLPNGSRDAATLSSLQGLVMPSSLAVTRHVGRGVTLGVGYFAPDYDYYDYSASLRGAGGGTEYDARIQVDGWIYRYHAGPAIGWQPHPRFRIGATLFGTYGWQREEMRMWIDAASGTADARTDATRTVDFDNKRSIFGGEAVIGLQWEFVKNVHLGLTFRTPRFVAFEVHRSYLLSSSNIDRPNGDDEYKFEFDDSPSPSRRGRVAPMRLTMGIAYALPKRRGWVSGEMDFSPGLRPKGTDINIRPIWNVRAGARLRTAERLYFGIGVFSDRDDQVHTSAFPQFRINYYGVTTGVEFFSPVRLGKGERARSIVFSTCLAVRYSYGRGSAAQIIFDLRDAPSGRVGYEIGTVDRVAFHLFAGHLGMGTYF</sequence>
<dbReference type="Gene3D" id="2.40.160.60">
    <property type="entry name" value="Outer membrane protein transport protein (OMPP1/FadL/TodX)"/>
    <property type="match status" value="1"/>
</dbReference>
<dbReference type="AlphaFoldDB" id="A0A1I1T8B1"/>
<keyword evidence="3" id="KW-1185">Reference proteome</keyword>
<organism evidence="2 3">
    <name type="scientific">Nannocystis exedens</name>
    <dbReference type="NCBI Taxonomy" id="54"/>
    <lineage>
        <taxon>Bacteria</taxon>
        <taxon>Pseudomonadati</taxon>
        <taxon>Myxococcota</taxon>
        <taxon>Polyangia</taxon>
        <taxon>Nannocystales</taxon>
        <taxon>Nannocystaceae</taxon>
        <taxon>Nannocystis</taxon>
    </lineage>
</organism>
<dbReference type="SUPFAM" id="SSF56935">
    <property type="entry name" value="Porins"/>
    <property type="match status" value="1"/>
</dbReference>
<evidence type="ECO:0000313" key="3">
    <source>
        <dbReference type="Proteomes" id="UP000199400"/>
    </source>
</evidence>
<dbReference type="RefSeq" id="WP_096334222.1">
    <property type="nucleotide sequence ID" value="NZ_FOMX01000002.1"/>
</dbReference>
<evidence type="ECO:0008006" key="4">
    <source>
        <dbReference type="Google" id="ProtNLM"/>
    </source>
</evidence>
<feature type="signal peptide" evidence="1">
    <location>
        <begin position="1"/>
        <end position="31"/>
    </location>
</feature>
<feature type="chain" id="PRO_5011784392" description="Long-chain fatty acid transport protein" evidence="1">
    <location>
        <begin position="32"/>
        <end position="474"/>
    </location>
</feature>
<dbReference type="Proteomes" id="UP000199400">
    <property type="component" value="Unassembled WGS sequence"/>
</dbReference>
<evidence type="ECO:0000313" key="2">
    <source>
        <dbReference type="EMBL" id="SFD54864.1"/>
    </source>
</evidence>
<evidence type="ECO:0000256" key="1">
    <source>
        <dbReference type="SAM" id="SignalP"/>
    </source>
</evidence>
<dbReference type="EMBL" id="FOMX01000002">
    <property type="protein sequence ID" value="SFD54864.1"/>
    <property type="molecule type" value="Genomic_DNA"/>
</dbReference>
<accession>A0A1I1T8B1</accession>
<name>A0A1I1T8B1_9BACT</name>
<gene>
    <name evidence="2" type="ORF">SAMN02745121_00551</name>
</gene>
<dbReference type="PROSITE" id="PS51257">
    <property type="entry name" value="PROKAR_LIPOPROTEIN"/>
    <property type="match status" value="1"/>
</dbReference>
<dbReference type="STRING" id="54.SAMN02745121_00551"/>
<reference evidence="3" key="1">
    <citation type="submission" date="2016-10" db="EMBL/GenBank/DDBJ databases">
        <authorList>
            <person name="Varghese N."/>
            <person name="Submissions S."/>
        </authorList>
    </citation>
    <scope>NUCLEOTIDE SEQUENCE [LARGE SCALE GENOMIC DNA]</scope>
    <source>
        <strain evidence="3">ATCC 25963</strain>
    </source>
</reference>
<proteinExistence type="predicted"/>
<protein>
    <recommendedName>
        <fullName evidence="4">Long-chain fatty acid transport protein</fullName>
    </recommendedName>
</protein>
<keyword evidence="1" id="KW-0732">Signal</keyword>